<sequence length="84" mass="8847">MVTVLTVAVLLVLVVGAVVLLARLDSRGPAWLTARRVARRTPGQCVHCGSKRTRVLTTDDALNGSLECRSCHQITRGSGPAPAA</sequence>
<gene>
    <name evidence="1" type="ORF">NCTC7807_03522</name>
</gene>
<name>A0A380P001_STRGR</name>
<protein>
    <submittedName>
        <fullName evidence="1">Uncharacterized protein</fullName>
    </submittedName>
</protein>
<dbReference type="Proteomes" id="UP000254150">
    <property type="component" value="Unassembled WGS sequence"/>
</dbReference>
<dbReference type="AlphaFoldDB" id="A0A380P001"/>
<evidence type="ECO:0000313" key="2">
    <source>
        <dbReference type="Proteomes" id="UP000254150"/>
    </source>
</evidence>
<accession>A0A380P001</accession>
<proteinExistence type="predicted"/>
<reference evidence="1 2" key="1">
    <citation type="submission" date="2018-06" db="EMBL/GenBank/DDBJ databases">
        <authorList>
            <consortium name="Pathogen Informatics"/>
            <person name="Doyle S."/>
        </authorList>
    </citation>
    <scope>NUCLEOTIDE SEQUENCE [LARGE SCALE GENOMIC DNA]</scope>
    <source>
        <strain evidence="1 2">NCTC7807</strain>
    </source>
</reference>
<dbReference type="RefSeq" id="WP_115068925.1">
    <property type="nucleotide sequence ID" value="NZ_UHID01000006.1"/>
</dbReference>
<evidence type="ECO:0000313" key="1">
    <source>
        <dbReference type="EMBL" id="SUP58084.1"/>
    </source>
</evidence>
<organism evidence="1 2">
    <name type="scientific">Streptomyces griseus</name>
    <dbReference type="NCBI Taxonomy" id="1911"/>
    <lineage>
        <taxon>Bacteria</taxon>
        <taxon>Bacillati</taxon>
        <taxon>Actinomycetota</taxon>
        <taxon>Actinomycetes</taxon>
        <taxon>Kitasatosporales</taxon>
        <taxon>Streptomycetaceae</taxon>
        <taxon>Streptomyces</taxon>
    </lineage>
</organism>
<dbReference type="EMBL" id="UHID01000006">
    <property type="protein sequence ID" value="SUP58084.1"/>
    <property type="molecule type" value="Genomic_DNA"/>
</dbReference>